<dbReference type="InterPro" id="IPR003804">
    <property type="entry name" value="Lactate_perm"/>
</dbReference>
<feature type="transmembrane region" description="Helical" evidence="8">
    <location>
        <begin position="349"/>
        <end position="370"/>
    </location>
</feature>
<comment type="subcellular location">
    <subcellularLocation>
        <location evidence="1 8">Cell membrane</location>
        <topology evidence="1 8">Multi-pass membrane protein</topology>
    </subcellularLocation>
</comment>
<feature type="transmembrane region" description="Helical" evidence="8">
    <location>
        <begin position="250"/>
        <end position="268"/>
    </location>
</feature>
<dbReference type="GO" id="GO:0015129">
    <property type="term" value="F:lactate transmembrane transporter activity"/>
    <property type="evidence" value="ECO:0007669"/>
    <property type="project" value="UniProtKB-UniRule"/>
</dbReference>
<evidence type="ECO:0000256" key="1">
    <source>
        <dbReference type="ARBA" id="ARBA00004651"/>
    </source>
</evidence>
<accession>A0A223I2G2</accession>
<keyword evidence="4 8" id="KW-1003">Cell membrane</keyword>
<keyword evidence="7 8" id="KW-0472">Membrane</keyword>
<comment type="function">
    <text evidence="8">Uptake of L-lactate across the membrane. Can also transport D-lactate and glycolate.</text>
</comment>
<dbReference type="GO" id="GO:0005886">
    <property type="term" value="C:plasma membrane"/>
    <property type="evidence" value="ECO:0007669"/>
    <property type="project" value="UniProtKB-SubCell"/>
</dbReference>
<evidence type="ECO:0000256" key="3">
    <source>
        <dbReference type="ARBA" id="ARBA00022448"/>
    </source>
</evidence>
<evidence type="ECO:0000256" key="6">
    <source>
        <dbReference type="ARBA" id="ARBA00022989"/>
    </source>
</evidence>
<evidence type="ECO:0000313" key="10">
    <source>
        <dbReference type="Proteomes" id="UP000214975"/>
    </source>
</evidence>
<dbReference type="AlphaFoldDB" id="A0A223I2G2"/>
<feature type="transmembrane region" description="Helical" evidence="8">
    <location>
        <begin position="426"/>
        <end position="443"/>
    </location>
</feature>
<comment type="similarity">
    <text evidence="2 8">Belongs to the lactate permease family.</text>
</comment>
<feature type="transmembrane region" description="Helical" evidence="8">
    <location>
        <begin position="510"/>
        <end position="530"/>
    </location>
</feature>
<feature type="transmembrane region" description="Helical" evidence="8">
    <location>
        <begin position="39"/>
        <end position="59"/>
    </location>
</feature>
<evidence type="ECO:0000256" key="5">
    <source>
        <dbReference type="ARBA" id="ARBA00022692"/>
    </source>
</evidence>
<dbReference type="NCBIfam" id="TIGR00795">
    <property type="entry name" value="lctP"/>
    <property type="match status" value="1"/>
</dbReference>
<keyword evidence="6 8" id="KW-1133">Transmembrane helix</keyword>
<feature type="transmembrane region" description="Helical" evidence="8">
    <location>
        <begin position="115"/>
        <end position="140"/>
    </location>
</feature>
<keyword evidence="5 8" id="KW-0812">Transmembrane</keyword>
<dbReference type="PANTHER" id="PTHR30003">
    <property type="entry name" value="L-LACTATE PERMEASE"/>
    <property type="match status" value="1"/>
</dbReference>
<reference evidence="9 10" key="1">
    <citation type="submission" date="2016-08" db="EMBL/GenBank/DDBJ databases">
        <title>A novel genetic cassette of butanologenic Thermoanaerobacterium thermosaccharolyticum that directly convert cellulose to butanol.</title>
        <authorList>
            <person name="Li T."/>
            <person name="He J."/>
        </authorList>
    </citation>
    <scope>NUCLEOTIDE SEQUENCE [LARGE SCALE GENOMIC DNA]</scope>
    <source>
        <strain evidence="9 10">TG57</strain>
    </source>
</reference>
<evidence type="ECO:0000313" key="9">
    <source>
        <dbReference type="EMBL" id="AST58754.1"/>
    </source>
</evidence>
<feature type="transmembrane region" description="Helical" evidence="8">
    <location>
        <begin position="12"/>
        <end position="33"/>
    </location>
</feature>
<feature type="transmembrane region" description="Helical" evidence="8">
    <location>
        <begin position="194"/>
        <end position="212"/>
    </location>
</feature>
<evidence type="ECO:0000256" key="8">
    <source>
        <dbReference type="RuleBase" id="RU365092"/>
    </source>
</evidence>
<dbReference type="EMBL" id="CP016893">
    <property type="protein sequence ID" value="AST58754.1"/>
    <property type="molecule type" value="Genomic_DNA"/>
</dbReference>
<feature type="transmembrane region" description="Helical" evidence="8">
    <location>
        <begin position="391"/>
        <end position="420"/>
    </location>
</feature>
<feature type="transmembrane region" description="Helical" evidence="8">
    <location>
        <begin position="305"/>
        <end position="329"/>
    </location>
</feature>
<evidence type="ECO:0000256" key="7">
    <source>
        <dbReference type="ARBA" id="ARBA00023136"/>
    </source>
</evidence>
<name>A0A223I2G2_THETR</name>
<proteinExistence type="inferred from homology"/>
<feature type="transmembrane region" description="Helical" evidence="8">
    <location>
        <begin position="71"/>
        <end position="90"/>
    </location>
</feature>
<evidence type="ECO:0000256" key="4">
    <source>
        <dbReference type="ARBA" id="ARBA00022475"/>
    </source>
</evidence>
<dbReference type="GO" id="GO:0015295">
    <property type="term" value="F:solute:proton symporter activity"/>
    <property type="evidence" value="ECO:0007669"/>
    <property type="project" value="TreeGrafter"/>
</dbReference>
<protein>
    <recommendedName>
        <fullName evidence="8">L-lactate permease</fullName>
    </recommendedName>
</protein>
<keyword evidence="3 8" id="KW-0813">Transport</keyword>
<evidence type="ECO:0000256" key="2">
    <source>
        <dbReference type="ARBA" id="ARBA00010100"/>
    </source>
</evidence>
<feature type="transmembrane region" description="Helical" evidence="8">
    <location>
        <begin position="224"/>
        <end position="244"/>
    </location>
</feature>
<sequence>MSGGIQGPFPNVLLLSALIAFVPLLWLLISLGLLKMKAYTASLISLILAITLSIIAWGMPVKYAFQSVVEGAVTGLWPIVWVIIAAIYTYNVTVETGSMNIIKETLAKISPDRRIQALILAFSFGGFLEAAAGFGTAVAIPASLLAGIGFDPLFAAIICLIANTVPVAFGGIGIPIITLSQVTGISESLITKYAAYQLIPFIIILPIVLVIIMTKSFKNLKEVLGACLVSGVSFAIFQTLVAVFVGPEVAAIAGSLASLLSIIIYVKLRPVKNIWLFPHEKANSEIAPTKEAKNVDNKISERKQLIAWTPYIILFILIMAINLIPWLKFLGNIATKVQIYFGPGGKQSSLQWITTPGTIMFISAIVGGILQGNGVKELIVTFFKTIKQLMPTILVVTSIVAMAKVMGYSGMISVIAIALAHMTGKVYPFISPLIGALGTFITGSDTSSNILFGPLQKQTALQIHVNSAWIAAANTVGASAGKMISPQSIAVAASATGLVGKEGRILNSTLIYCIGYAILLGIVVFTFGYIV</sequence>
<dbReference type="Pfam" id="PF02652">
    <property type="entry name" value="Lactate_perm"/>
    <property type="match status" value="1"/>
</dbReference>
<feature type="transmembrane region" description="Helical" evidence="8">
    <location>
        <begin position="152"/>
        <end position="174"/>
    </location>
</feature>
<organism evidence="9 10">
    <name type="scientific">Thermoanaerobacterium thermosaccharolyticum</name>
    <name type="common">Clostridium thermosaccharolyticum</name>
    <dbReference type="NCBI Taxonomy" id="1517"/>
    <lineage>
        <taxon>Bacteria</taxon>
        <taxon>Bacillati</taxon>
        <taxon>Bacillota</taxon>
        <taxon>Clostridia</taxon>
        <taxon>Thermoanaerobacterales</taxon>
        <taxon>Thermoanaerobacteraceae</taxon>
        <taxon>Thermoanaerobacterium</taxon>
    </lineage>
</organism>
<dbReference type="Proteomes" id="UP000214975">
    <property type="component" value="Chromosome"/>
</dbReference>
<dbReference type="PANTHER" id="PTHR30003:SF0">
    <property type="entry name" value="GLYCOLATE PERMEASE GLCA-RELATED"/>
    <property type="match status" value="1"/>
</dbReference>
<dbReference type="RefSeq" id="WP_094397891.1">
    <property type="nucleotide sequence ID" value="NZ_CP016893.1"/>
</dbReference>
<gene>
    <name evidence="9" type="ORF">Thert_02959</name>
</gene>